<feature type="region of interest" description="Disordered" evidence="14">
    <location>
        <begin position="125"/>
        <end position="169"/>
    </location>
</feature>
<evidence type="ECO:0000256" key="4">
    <source>
        <dbReference type="ARBA" id="ARBA00022475"/>
    </source>
</evidence>
<dbReference type="InterPro" id="IPR012560">
    <property type="entry name" value="Ferlin_A-domain"/>
</dbReference>
<feature type="transmembrane region" description="Helical" evidence="15">
    <location>
        <begin position="1972"/>
        <end position="1994"/>
    </location>
</feature>
<evidence type="ECO:0000259" key="16">
    <source>
        <dbReference type="PROSITE" id="PS50004"/>
    </source>
</evidence>
<dbReference type="SMART" id="SM01200">
    <property type="entry name" value="FerA"/>
    <property type="match status" value="1"/>
</dbReference>
<organism evidence="17 18">
    <name type="scientific">Mola mola</name>
    <name type="common">Ocean sunfish</name>
    <name type="synonym">Tetraodon mola</name>
    <dbReference type="NCBI Taxonomy" id="94237"/>
    <lineage>
        <taxon>Eukaryota</taxon>
        <taxon>Metazoa</taxon>
        <taxon>Chordata</taxon>
        <taxon>Craniata</taxon>
        <taxon>Vertebrata</taxon>
        <taxon>Euteleostomi</taxon>
        <taxon>Actinopterygii</taxon>
        <taxon>Neopterygii</taxon>
        <taxon>Teleostei</taxon>
        <taxon>Neoteleostei</taxon>
        <taxon>Acanthomorphata</taxon>
        <taxon>Eupercaria</taxon>
        <taxon>Tetraodontiformes</taxon>
        <taxon>Molidae</taxon>
        <taxon>Mola</taxon>
    </lineage>
</organism>
<dbReference type="InterPro" id="IPR032362">
    <property type="entry name" value="Ferlin_C"/>
</dbReference>
<dbReference type="InterPro" id="IPR006614">
    <property type="entry name" value="Peroxin/Ferlin"/>
</dbReference>
<accession>A0A3Q3WFT4</accession>
<keyword evidence="18" id="KW-1185">Reference proteome</keyword>
<evidence type="ECO:0000313" key="18">
    <source>
        <dbReference type="Proteomes" id="UP000261620"/>
    </source>
</evidence>
<dbReference type="SMART" id="SM01202">
    <property type="entry name" value="FerI"/>
    <property type="match status" value="1"/>
</dbReference>
<dbReference type="SMART" id="SM00693">
    <property type="entry name" value="DysFN"/>
    <property type="match status" value="2"/>
</dbReference>
<dbReference type="InterPro" id="IPR012968">
    <property type="entry name" value="FerIin_dom"/>
</dbReference>
<evidence type="ECO:0000256" key="7">
    <source>
        <dbReference type="ARBA" id="ARBA00022723"/>
    </source>
</evidence>
<keyword evidence="8" id="KW-0677">Repeat</keyword>
<name>A0A3Q3WFT4_MOLML</name>
<keyword evidence="10" id="KW-0735">Signal-anchor</keyword>
<dbReference type="GO" id="GO:0005886">
    <property type="term" value="C:plasma membrane"/>
    <property type="evidence" value="ECO:0007669"/>
    <property type="project" value="UniProtKB-SubCell"/>
</dbReference>
<feature type="region of interest" description="Disordered" evidence="14">
    <location>
        <begin position="1922"/>
        <end position="1945"/>
    </location>
</feature>
<dbReference type="PANTHER" id="PTHR12546:SF55">
    <property type="entry name" value="MYOFERLIN"/>
    <property type="match status" value="1"/>
</dbReference>
<comment type="similarity">
    <text evidence="3">Belongs to the ferlin family.</text>
</comment>
<dbReference type="InterPro" id="IPR037724">
    <property type="entry name" value="C2E_Ferlin"/>
</dbReference>
<feature type="domain" description="C2" evidence="16">
    <location>
        <begin position="154"/>
        <end position="278"/>
    </location>
</feature>
<dbReference type="CDD" id="cd04017">
    <property type="entry name" value="C2D_Ferlin"/>
    <property type="match status" value="1"/>
</dbReference>
<dbReference type="InterPro" id="IPR037725">
    <property type="entry name" value="C2F_Ferlin"/>
</dbReference>
<reference evidence="17" key="2">
    <citation type="submission" date="2025-09" db="UniProtKB">
        <authorList>
            <consortium name="Ensembl"/>
        </authorList>
    </citation>
    <scope>IDENTIFICATION</scope>
</reference>
<keyword evidence="4" id="KW-1003">Cell membrane</keyword>
<dbReference type="Pfam" id="PF00168">
    <property type="entry name" value="C2"/>
    <property type="match status" value="7"/>
</dbReference>
<dbReference type="Pfam" id="PF08165">
    <property type="entry name" value="FerA"/>
    <property type="match status" value="1"/>
</dbReference>
<comment type="subcellular location">
    <subcellularLocation>
        <location evidence="1">Cell membrane</location>
        <topology evidence="1">Single-pass type II membrane protein</topology>
    </subcellularLocation>
    <subcellularLocation>
        <location evidence="2">Cytoplasmic vesicle membrane</location>
        <topology evidence="2">Single-pass type II membrane protein</topology>
    </subcellularLocation>
</comment>
<dbReference type="SUPFAM" id="SSF49562">
    <property type="entry name" value="C2 domain (Calcium/lipid-binding domain, CaLB)"/>
    <property type="match status" value="7"/>
</dbReference>
<dbReference type="CDD" id="cd08374">
    <property type="entry name" value="C2F_Ferlin"/>
    <property type="match status" value="1"/>
</dbReference>
<feature type="domain" description="C2" evidence="16">
    <location>
        <begin position="1481"/>
        <end position="1599"/>
    </location>
</feature>
<dbReference type="InterPro" id="IPR012561">
    <property type="entry name" value="Ferlin_B-domain"/>
</dbReference>
<dbReference type="InterPro" id="IPR000008">
    <property type="entry name" value="C2_dom"/>
</dbReference>
<evidence type="ECO:0000256" key="1">
    <source>
        <dbReference type="ARBA" id="ARBA00004401"/>
    </source>
</evidence>
<dbReference type="FunFam" id="2.60.40.150:FF:000138">
    <property type="entry name" value="Fer-1-like family member 6"/>
    <property type="match status" value="1"/>
</dbReference>
<feature type="domain" description="C2" evidence="16">
    <location>
        <begin position="317"/>
        <end position="453"/>
    </location>
</feature>
<feature type="compositionally biased region" description="Basic residues" evidence="14">
    <location>
        <begin position="155"/>
        <end position="169"/>
    </location>
</feature>
<dbReference type="GO" id="GO:0030659">
    <property type="term" value="C:cytoplasmic vesicle membrane"/>
    <property type="evidence" value="ECO:0007669"/>
    <property type="project" value="UniProtKB-SubCell"/>
</dbReference>
<proteinExistence type="inferred from homology"/>
<keyword evidence="5" id="KW-0597">Phosphoprotein</keyword>
<dbReference type="InterPro" id="IPR035892">
    <property type="entry name" value="C2_domain_sf"/>
</dbReference>
<dbReference type="InterPro" id="IPR037721">
    <property type="entry name" value="Ferlin"/>
</dbReference>
<dbReference type="OMA" id="KHCGRTQ"/>
<dbReference type="SMART" id="SM01201">
    <property type="entry name" value="FerB"/>
    <property type="match status" value="1"/>
</dbReference>
<feature type="domain" description="C2" evidence="16">
    <location>
        <begin position="1715"/>
        <end position="1865"/>
    </location>
</feature>
<dbReference type="Pfam" id="PF08150">
    <property type="entry name" value="FerB"/>
    <property type="match status" value="1"/>
</dbReference>
<evidence type="ECO:0000256" key="10">
    <source>
        <dbReference type="ARBA" id="ARBA00022968"/>
    </source>
</evidence>
<keyword evidence="11 15" id="KW-1133">Transmembrane helix</keyword>
<evidence type="ECO:0000313" key="17">
    <source>
        <dbReference type="Ensembl" id="ENSMMOP00000013573.1"/>
    </source>
</evidence>
<evidence type="ECO:0000256" key="6">
    <source>
        <dbReference type="ARBA" id="ARBA00022692"/>
    </source>
</evidence>
<dbReference type="Gene3D" id="2.60.40.150">
    <property type="entry name" value="C2 domain"/>
    <property type="match status" value="6"/>
</dbReference>
<keyword evidence="9" id="KW-0106">Calcium</keyword>
<dbReference type="InterPro" id="IPR055072">
    <property type="entry name" value="Ferlin_DSRM"/>
</dbReference>
<dbReference type="Pfam" id="PF16165">
    <property type="entry name" value="Ferlin_C"/>
    <property type="match status" value="1"/>
</dbReference>
<dbReference type="PROSITE" id="PS50004">
    <property type="entry name" value="C2"/>
    <property type="match status" value="7"/>
</dbReference>
<dbReference type="InterPro" id="IPR037723">
    <property type="entry name" value="C2D_Ferlin"/>
</dbReference>
<dbReference type="Ensembl" id="ENSMMOT00000013795.1">
    <property type="protein sequence ID" value="ENSMMOP00000013573.1"/>
    <property type="gene ID" value="ENSMMOG00000010404.1"/>
</dbReference>
<keyword evidence="12 15" id="KW-0472">Membrane</keyword>
<dbReference type="Pfam" id="PF22901">
    <property type="entry name" value="dsrm_Ferlin"/>
    <property type="match status" value="1"/>
</dbReference>
<dbReference type="SMART" id="SM00239">
    <property type="entry name" value="C2"/>
    <property type="match status" value="7"/>
</dbReference>
<protein>
    <recommendedName>
        <fullName evidence="16">C2 domain-containing protein</fullName>
    </recommendedName>
</protein>
<dbReference type="InterPro" id="IPR037722">
    <property type="entry name" value="C2C_Ferlin"/>
</dbReference>
<dbReference type="PANTHER" id="PTHR12546">
    <property type="entry name" value="FER-1-LIKE"/>
    <property type="match status" value="1"/>
</dbReference>
<dbReference type="FunFam" id="2.60.40.150:FF:000009">
    <property type="entry name" value="dysferlin isoform X2"/>
    <property type="match status" value="1"/>
</dbReference>
<dbReference type="SMART" id="SM00694">
    <property type="entry name" value="DysFC"/>
    <property type="match status" value="2"/>
</dbReference>
<keyword evidence="13" id="KW-0968">Cytoplasmic vesicle</keyword>
<dbReference type="Proteomes" id="UP000261620">
    <property type="component" value="Unplaced"/>
</dbReference>
<keyword evidence="7" id="KW-0479">Metal-binding</keyword>
<dbReference type="Pfam" id="PF08151">
    <property type="entry name" value="FerI"/>
    <property type="match status" value="1"/>
</dbReference>
<dbReference type="GO" id="GO:0046872">
    <property type="term" value="F:metal ion binding"/>
    <property type="evidence" value="ECO:0007669"/>
    <property type="project" value="UniProtKB-KW"/>
</dbReference>
<keyword evidence="6 15" id="KW-0812">Transmembrane</keyword>
<dbReference type="CDD" id="cd08373">
    <property type="entry name" value="C2A_Ferlin"/>
    <property type="match status" value="1"/>
</dbReference>
<feature type="domain" description="C2" evidence="16">
    <location>
        <begin position="1073"/>
        <end position="1201"/>
    </location>
</feature>
<dbReference type="InterPro" id="IPR037726">
    <property type="entry name" value="C2A_Ferlin"/>
</dbReference>
<evidence type="ECO:0000256" key="13">
    <source>
        <dbReference type="ARBA" id="ARBA00023329"/>
    </source>
</evidence>
<evidence type="ECO:0000256" key="9">
    <source>
        <dbReference type="ARBA" id="ARBA00022837"/>
    </source>
</evidence>
<feature type="domain" description="C2" evidence="16">
    <location>
        <begin position="1237"/>
        <end position="1361"/>
    </location>
</feature>
<evidence type="ECO:0000256" key="14">
    <source>
        <dbReference type="SAM" id="MobiDB-lite"/>
    </source>
</evidence>
<dbReference type="CDD" id="cd04011">
    <property type="entry name" value="C2B_Ferlin"/>
    <property type="match status" value="1"/>
</dbReference>
<dbReference type="InterPro" id="IPR037720">
    <property type="entry name" value="C2B_Ferlin"/>
</dbReference>
<dbReference type="FunFam" id="2.60.40.150:FF:000034">
    <property type="entry name" value="otoferlin isoform X2"/>
    <property type="match status" value="1"/>
</dbReference>
<dbReference type="CDD" id="cd04037">
    <property type="entry name" value="C2E_Ferlin"/>
    <property type="match status" value="1"/>
</dbReference>
<evidence type="ECO:0000256" key="11">
    <source>
        <dbReference type="ARBA" id="ARBA00022989"/>
    </source>
</evidence>
<dbReference type="FunFam" id="2.60.40.150:FF:000026">
    <property type="entry name" value="dysferlin isoform X2"/>
    <property type="match status" value="1"/>
</dbReference>
<dbReference type="GO" id="GO:0007009">
    <property type="term" value="P:plasma membrane organization"/>
    <property type="evidence" value="ECO:0007669"/>
    <property type="project" value="TreeGrafter"/>
</dbReference>
<evidence type="ECO:0000256" key="5">
    <source>
        <dbReference type="ARBA" id="ARBA00022553"/>
    </source>
</evidence>
<evidence type="ECO:0000256" key="3">
    <source>
        <dbReference type="ARBA" id="ARBA00007561"/>
    </source>
</evidence>
<evidence type="ECO:0000256" key="8">
    <source>
        <dbReference type="ARBA" id="ARBA00022737"/>
    </source>
</evidence>
<evidence type="ECO:0000256" key="2">
    <source>
        <dbReference type="ARBA" id="ARBA00004483"/>
    </source>
</evidence>
<feature type="compositionally biased region" description="Basic and acidic residues" evidence="14">
    <location>
        <begin position="1922"/>
        <end position="1936"/>
    </location>
</feature>
<feature type="domain" description="C2" evidence="16">
    <location>
        <begin position="1"/>
        <end position="101"/>
    </location>
</feature>
<evidence type="ECO:0000256" key="12">
    <source>
        <dbReference type="ARBA" id="ARBA00023136"/>
    </source>
</evidence>
<sequence length="2007" mass="228031">MLRVIVESASGIPKKKLGNPDPIAAVVFRGEKKKTKAVDSELNPVWNDVLEFDLKGSPLDASAFISVVVKDYETIGKDKFIGSAKISLRDLASGQVKSLPSKNVPLMNEKQQAIGATINLVIGHEPSAKDAPNPNDQPDGDMSHEDAGKLTPGKPGHKPVRLKRKRHRALANKPQDFQIRVRVIEGRQLPGNNIKPVVKVNVCEQTHRTRIRRGNNPYFDETFFYNVNMLPSELFDESISLRVYDSFSLRADSLLGEFKLDVGYVYDEPGHAIMRKWLLLSDPDDSDSAARGYLKVSIIVLGTGDEAPTEKRGITEEQDDIERNLLVPAGVTMRRATLSVKVYRAEDVPQMDDAFAQSVKKVFGGDGDKKNLVDPYVEVSFAGKKLCTKVIEKNANPEWNQLINLQVKFPSMCERIKLTMYDWDRLTRDDAIGTTFLNLSTMSSSGLEIEGNSSGTGFLPAYGPCYVNLYGSPREYTGLPDPYEDLNLGKGEGVAYRGRILVELSTQLDEKIDKNVDDISSDDILVTQKYQRRRKYSLCAVFHSACMLQEPGEPIQFEVSIGNYGNKLDSTCKPLSSTTQYSFAVFDGNHYYYLPWADTKPVVILTAYWEDISHRLDSVNVLLYIAERLESHLTSLKTAILAKVPETRLAENWLKLISHIIEDLSSFQLPLLEGQPNVTALDLQIKSLRDAAIKSITQMAIRMKEEAPDVKATIGDIEDWLERIKKLAEEPQNSMPDVIIWMLRGEKRVAFARVPANEILYSNFTEQGRGKHCGRTQTIVMQYPMDKNKGIKIPVQLRVNMWLSLSAHEKKFNSFSEGNFSVYAEMYENQAHVLGKWGTTGLVGRHKFSDVTGKVKLKQERFLPPHGWEWEGDWFVDPERSLLTEADAGHSEFTDEVFQNETRFPGGEWKPAAEPYTDVNGEKAQSPGEFECPPGWSWEDEWTFDINRAVDEKGWEYGITIPPDDKPKSWVAAEKMYHIHRRKRLIRPRKKISDQMAAAERREPTEGWEYSSLIGWKFHSKERTSDTFRRRRWRRKMVPSDCIGSSAIFRLEGALGVDIDEKASKTEAAKVFGANTPTVSCHFNRSYIYHLRVYVYQGRNLCAMDKDSFSDPYAHVSFLHLSKTTEVIRATLNPTWDQTLIFDHIEIYGDPKTIARNPPDVVLELYDSDQVGKDEPMGRCTCPPIVNLNPSVAVTPKLLWFPVTKKGRSAGDILVAAELLLKDKVDDRDLPLVPPRRGDKLYMVPQGIRPVVQLTAIEVLTWGLRNMKTYQLATVSSPSLIVECGGEIVQTAVIRHFKKNPNFPGSVLLLKVLLPKEEMYTPPIVLKVIDHRPFGRKPVVGQCTIDCLEEFRCDPYRSNNDVLAMIAAAQGDVVINIEETPIMNTEVSNKEEEEIDWWSKFFASVGEQDKCGPYLKKGYDKLQVYNSELEKVPQFQGLTDFCSTFKFQRGKTEDDEDDPSVVGEFKGSFRIYPLSDDPGVPAPPRQFSELPESGPQECLVRIYVVRCIDLQPKDTNGMCDPYIKISLGRKTHDDRENYKPNTLNPEFGRMFELSCFIPQDKDLKIAVYDYDLLTRDEKVGETVIDLENRLLSCFRSCCGLPQTYCVSGINQWRDQLKPSQILQRVAKIRGLPPPRIQGDGSSLSFSGQQYNLQDFEANTVIHPRVGPASERLALYVLRNQGLVPEHVETRTLCSSHQPNLPQGQIQMWVDIFPKNLGLPGPPCIITPRKAKKYFLRAIIWNTTDVILDETSITGENMSDIYVKGWMTGMEDQKQKTDVHYRSLDGDGNFNWRFIFEFEYLPAEQLCVVSRKDHFWNLDKTEFRVPPKLIIQIWDNDKFSLDDYLGSVELDLLSLIPPAKNPEKCSLKMLPGMVDSASSKKPPPNSLFSQKSVRGWWPCVNEQDGKHVLGGKVEMTLEIVEEKEMEERPSGKGRDEPNMNPKLDQPNRPDTSFFWFTNPCKTMKFILWRRFKWIFILMIVLLLVTLFLGILFYSLPNYISMKIVKPFS</sequence>
<dbReference type="STRING" id="94237.ENSMMOP00000013573"/>
<dbReference type="CDD" id="cd04018">
    <property type="entry name" value="C2C_Ferlin"/>
    <property type="match status" value="1"/>
</dbReference>
<reference evidence="17" key="1">
    <citation type="submission" date="2025-08" db="UniProtKB">
        <authorList>
            <consortium name="Ensembl"/>
        </authorList>
    </citation>
    <scope>IDENTIFICATION</scope>
</reference>
<evidence type="ECO:0000256" key="15">
    <source>
        <dbReference type="SAM" id="Phobius"/>
    </source>
</evidence>